<proteinExistence type="predicted"/>
<protein>
    <recommendedName>
        <fullName evidence="5">Secreted protein</fullName>
    </recommendedName>
</protein>
<feature type="region of interest" description="Disordered" evidence="1">
    <location>
        <begin position="20"/>
        <end position="47"/>
    </location>
</feature>
<evidence type="ECO:0000313" key="3">
    <source>
        <dbReference type="EMBL" id="MXO64774.1"/>
    </source>
</evidence>
<keyword evidence="2" id="KW-0732">Signal</keyword>
<sequence>MKTALLAMLPCILLAACTPTTEPDQRPASPAAGPTSDMSSEERATCEANGGFVDRRGRLQAELCIHPFVDAGQTCRDSSECEGKCIATGTPQENGETKGQCQKDDALFGCYSEVEDGQSVRAICVD</sequence>
<feature type="signal peptide" evidence="2">
    <location>
        <begin position="1"/>
        <end position="15"/>
    </location>
</feature>
<dbReference type="AlphaFoldDB" id="A0A6I4T0V9"/>
<comment type="caution">
    <text evidence="3">The sequence shown here is derived from an EMBL/GenBank/DDBJ whole genome shotgun (WGS) entry which is preliminary data.</text>
</comment>
<reference evidence="3 4" key="1">
    <citation type="submission" date="2019-12" db="EMBL/GenBank/DDBJ databases">
        <title>Genomic-based taxomic classification of the family Erythrobacteraceae.</title>
        <authorList>
            <person name="Xu L."/>
        </authorList>
    </citation>
    <scope>NUCLEOTIDE SEQUENCE [LARGE SCALE GENOMIC DNA]</scope>
    <source>
        <strain evidence="3 4">LMG 29518</strain>
    </source>
</reference>
<organism evidence="3 4">
    <name type="scientific">Altericroceibacterium endophyticum</name>
    <dbReference type="NCBI Taxonomy" id="1808508"/>
    <lineage>
        <taxon>Bacteria</taxon>
        <taxon>Pseudomonadati</taxon>
        <taxon>Pseudomonadota</taxon>
        <taxon>Alphaproteobacteria</taxon>
        <taxon>Sphingomonadales</taxon>
        <taxon>Erythrobacteraceae</taxon>
        <taxon>Altericroceibacterium</taxon>
    </lineage>
</organism>
<dbReference type="PROSITE" id="PS51257">
    <property type="entry name" value="PROKAR_LIPOPROTEIN"/>
    <property type="match status" value="1"/>
</dbReference>
<evidence type="ECO:0000256" key="2">
    <source>
        <dbReference type="SAM" id="SignalP"/>
    </source>
</evidence>
<dbReference type="EMBL" id="WTYT01000001">
    <property type="protein sequence ID" value="MXO64774.1"/>
    <property type="molecule type" value="Genomic_DNA"/>
</dbReference>
<name>A0A6I4T0V9_9SPHN</name>
<gene>
    <name evidence="3" type="ORF">GRI91_03290</name>
</gene>
<keyword evidence="4" id="KW-1185">Reference proteome</keyword>
<feature type="chain" id="PRO_5026030388" description="Secreted protein" evidence="2">
    <location>
        <begin position="16"/>
        <end position="126"/>
    </location>
</feature>
<evidence type="ECO:0000256" key="1">
    <source>
        <dbReference type="SAM" id="MobiDB-lite"/>
    </source>
</evidence>
<evidence type="ECO:0000313" key="4">
    <source>
        <dbReference type="Proteomes" id="UP000438476"/>
    </source>
</evidence>
<evidence type="ECO:0008006" key="5">
    <source>
        <dbReference type="Google" id="ProtNLM"/>
    </source>
</evidence>
<accession>A0A6I4T0V9</accession>
<dbReference type="Proteomes" id="UP000438476">
    <property type="component" value="Unassembled WGS sequence"/>
</dbReference>